<dbReference type="AlphaFoldDB" id="D2VR59"/>
<sequence>MIKLLLGPFSCILETLRSFSSTPIGENSQIIQIPNEILCEIFEYISGSWFSLLRVCKSFRKVVIELIYRKGIIFNNSMMMDLFMMENIRIDENLILDRKILKRYFKTHVYEAACCLINDNRTVRSPMSVVFDPDLWQKQVQQLKNSCTCFHEYQAKQPKEKKKHYSYIAGDFNVGRSTFCETVVYNKAKYKIHRNWTEYLKVDYKIGENNSYEHGLFFPSVPSLTLASRQSRTIPIIFAIDNEKSFTTAKTMYESLKSMYKERDQIAEFVLIGNKAERTKRVISKQVAEKFAYETMDSSLYFEQQFNDSEQAHKIMLYMFLMGQIILPLLDIKEYY</sequence>
<evidence type="ECO:0000313" key="2">
    <source>
        <dbReference type="EMBL" id="EFC40839.1"/>
    </source>
</evidence>
<reference evidence="2 3" key="1">
    <citation type="journal article" date="2010" name="Cell">
        <title>The genome of Naegleria gruberi illuminates early eukaryotic versatility.</title>
        <authorList>
            <person name="Fritz-Laylin L.K."/>
            <person name="Prochnik S.E."/>
            <person name="Ginger M.L."/>
            <person name="Dacks J.B."/>
            <person name="Carpenter M.L."/>
            <person name="Field M.C."/>
            <person name="Kuo A."/>
            <person name="Paredez A."/>
            <person name="Chapman J."/>
            <person name="Pham J."/>
            <person name="Shu S."/>
            <person name="Neupane R."/>
            <person name="Cipriano M."/>
            <person name="Mancuso J."/>
            <person name="Tu H."/>
            <person name="Salamov A."/>
            <person name="Lindquist E."/>
            <person name="Shapiro H."/>
            <person name="Lucas S."/>
            <person name="Grigoriev I.V."/>
            <person name="Cande W.Z."/>
            <person name="Fulton C."/>
            <person name="Rokhsar D.S."/>
            <person name="Dawson S.C."/>
        </authorList>
    </citation>
    <scope>NUCLEOTIDE SEQUENCE [LARGE SCALE GENOMIC DNA]</scope>
    <source>
        <strain evidence="2 3">NEG-M</strain>
    </source>
</reference>
<dbReference type="EMBL" id="GG738890">
    <property type="protein sequence ID" value="EFC40839.1"/>
    <property type="molecule type" value="Genomic_DNA"/>
</dbReference>
<dbReference type="Pfam" id="PF00071">
    <property type="entry name" value="Ras"/>
    <property type="match status" value="1"/>
</dbReference>
<dbReference type="GO" id="GO:0003924">
    <property type="term" value="F:GTPase activity"/>
    <property type="evidence" value="ECO:0007669"/>
    <property type="project" value="InterPro"/>
</dbReference>
<dbReference type="VEuPathDB" id="AmoebaDB:NAEGRDRAFT_71471"/>
<dbReference type="SUPFAM" id="SSF52540">
    <property type="entry name" value="P-loop containing nucleoside triphosphate hydrolases"/>
    <property type="match status" value="1"/>
</dbReference>
<protein>
    <submittedName>
        <fullName evidence="2">Ras-like GTPase superfamily protein</fullName>
    </submittedName>
</protein>
<accession>D2VR59</accession>
<dbReference type="Pfam" id="PF12937">
    <property type="entry name" value="F-box-like"/>
    <property type="match status" value="1"/>
</dbReference>
<evidence type="ECO:0000259" key="1">
    <source>
        <dbReference type="Pfam" id="PF12937"/>
    </source>
</evidence>
<dbReference type="InterPro" id="IPR001810">
    <property type="entry name" value="F-box_dom"/>
</dbReference>
<dbReference type="KEGG" id="ngr:NAEGRDRAFT_71471"/>
<dbReference type="Proteomes" id="UP000006671">
    <property type="component" value="Unassembled WGS sequence"/>
</dbReference>
<gene>
    <name evidence="2" type="ORF">NAEGRDRAFT_71471</name>
</gene>
<organism evidence="3">
    <name type="scientific">Naegleria gruberi</name>
    <name type="common">Amoeba</name>
    <dbReference type="NCBI Taxonomy" id="5762"/>
    <lineage>
        <taxon>Eukaryota</taxon>
        <taxon>Discoba</taxon>
        <taxon>Heterolobosea</taxon>
        <taxon>Tetramitia</taxon>
        <taxon>Eutetramitia</taxon>
        <taxon>Vahlkampfiidae</taxon>
        <taxon>Naegleria</taxon>
    </lineage>
</organism>
<dbReference type="GeneID" id="8864494"/>
<dbReference type="GO" id="GO:0005525">
    <property type="term" value="F:GTP binding"/>
    <property type="evidence" value="ECO:0007669"/>
    <property type="project" value="InterPro"/>
</dbReference>
<dbReference type="OrthoDB" id="10257471at2759"/>
<dbReference type="Gene3D" id="3.40.50.300">
    <property type="entry name" value="P-loop containing nucleotide triphosphate hydrolases"/>
    <property type="match status" value="1"/>
</dbReference>
<evidence type="ECO:0000313" key="3">
    <source>
        <dbReference type="Proteomes" id="UP000006671"/>
    </source>
</evidence>
<dbReference type="InterPro" id="IPR027417">
    <property type="entry name" value="P-loop_NTPase"/>
</dbReference>
<feature type="domain" description="F-box" evidence="1">
    <location>
        <begin position="32"/>
        <end position="69"/>
    </location>
</feature>
<dbReference type="RefSeq" id="XP_002673583.1">
    <property type="nucleotide sequence ID" value="XM_002673537.1"/>
</dbReference>
<keyword evidence="3" id="KW-1185">Reference proteome</keyword>
<dbReference type="InParanoid" id="D2VR59"/>
<dbReference type="InterPro" id="IPR001806">
    <property type="entry name" value="Small_GTPase"/>
</dbReference>
<proteinExistence type="predicted"/>
<name>D2VR59_NAEGR</name>